<reference evidence="2 3" key="1">
    <citation type="submission" date="2020-01" db="EMBL/GenBank/DDBJ databases">
        <title>Microvirga sp. nov., an arsenate reduction bacterium isolated from Tibet hotspring sediments.</title>
        <authorList>
            <person name="Yuan C.-G."/>
        </authorList>
    </citation>
    <scope>NUCLEOTIDE SEQUENCE [LARGE SCALE GENOMIC DNA]</scope>
    <source>
        <strain evidence="2 3">SYSU G3D203</strain>
    </source>
</reference>
<accession>A0ABW9Z179</accession>
<gene>
    <name evidence="2" type="ORF">GR303_13985</name>
</gene>
<comment type="caution">
    <text evidence="2">The sequence shown here is derived from an EMBL/GenBank/DDBJ whole genome shotgun (WGS) entry which is preliminary data.</text>
</comment>
<feature type="domain" description="SnoaL-like" evidence="1">
    <location>
        <begin position="13"/>
        <end position="111"/>
    </location>
</feature>
<keyword evidence="3" id="KW-1185">Reference proteome</keyword>
<evidence type="ECO:0000313" key="3">
    <source>
        <dbReference type="Proteomes" id="UP000818323"/>
    </source>
</evidence>
<organism evidence="2 3">
    <name type="scientific">Microvirga arsenatis</name>
    <dbReference type="NCBI Taxonomy" id="2692265"/>
    <lineage>
        <taxon>Bacteria</taxon>
        <taxon>Pseudomonadati</taxon>
        <taxon>Pseudomonadota</taxon>
        <taxon>Alphaproteobacteria</taxon>
        <taxon>Hyphomicrobiales</taxon>
        <taxon>Methylobacteriaceae</taxon>
        <taxon>Microvirga</taxon>
    </lineage>
</organism>
<dbReference type="RefSeq" id="WP_161722877.1">
    <property type="nucleotide sequence ID" value="NZ_JAAAXI010000005.1"/>
</dbReference>
<name>A0ABW9Z179_9HYPH</name>
<proteinExistence type="predicted"/>
<protein>
    <submittedName>
        <fullName evidence="2">Nuclear transport factor 2 family protein</fullName>
    </submittedName>
</protein>
<evidence type="ECO:0000313" key="2">
    <source>
        <dbReference type="EMBL" id="NBJ25465.1"/>
    </source>
</evidence>
<dbReference type="EMBL" id="JAAAXJ010000006">
    <property type="protein sequence ID" value="NBJ25465.1"/>
    <property type="molecule type" value="Genomic_DNA"/>
</dbReference>
<sequence length="140" mass="15119">MLKAALGPLVDQEASSFLDMMAPDCVMEFPYAPPGGVTRVEGREALAAYLSGFDNILTIERMTEPTVHRTDNPEVVILEFGCIGQGVKTGRPYNQRYISVITVRGGKIIRYVDYWNPLIALEAIGGLDALTAALGTGGRS</sequence>
<dbReference type="InterPro" id="IPR037401">
    <property type="entry name" value="SnoaL-like"/>
</dbReference>
<dbReference type="Proteomes" id="UP000818323">
    <property type="component" value="Unassembled WGS sequence"/>
</dbReference>
<dbReference type="Pfam" id="PF12680">
    <property type="entry name" value="SnoaL_2"/>
    <property type="match status" value="1"/>
</dbReference>
<dbReference type="SUPFAM" id="SSF54427">
    <property type="entry name" value="NTF2-like"/>
    <property type="match status" value="1"/>
</dbReference>
<dbReference type="Gene3D" id="3.10.450.50">
    <property type="match status" value="1"/>
</dbReference>
<evidence type="ECO:0000259" key="1">
    <source>
        <dbReference type="Pfam" id="PF12680"/>
    </source>
</evidence>
<dbReference type="InterPro" id="IPR032710">
    <property type="entry name" value="NTF2-like_dom_sf"/>
</dbReference>